<sequence length="333" mass="38850">MSSDDFQNDPLNKVLLSSSNIGLLKPDDGPISNSRGAWLTHLTNDYFIPGARTLGHSIKRTNSRYPLVLLYTDGLTEEGLNILRDDGVWQLKHVSNLKNPNADHYMFQSRLANVYTKCHIYNQTEWDKIVYIDSDIIFLENSDELFNCPGYCASFRHSFFNTGVIVAQPNTKFFNDLIEKFPTLPSYNGGEQGLMNAYFWDFDMKCPLFHDDAETINNFRQNKVNCGRLPSYYNGDIGPYYLHDASWLLPEQKNAPKILHYTLGAFKPWEWLWYPVFDICWLWYEMYTDIPGVPASVSKQILNIWVFFGAFFPNLFGWSSFYRQCQKFFEKYC</sequence>
<keyword evidence="1" id="KW-1133">Transmembrane helix</keyword>
<proteinExistence type="predicted"/>
<dbReference type="PANTHER" id="PTHR11183">
    <property type="entry name" value="GLYCOGENIN SUBFAMILY MEMBER"/>
    <property type="match status" value="1"/>
</dbReference>
<gene>
    <name evidence="2" type="ORF">NAES01612_LOCUS10242</name>
</gene>
<dbReference type="EMBL" id="HBKR01015495">
    <property type="protein sequence ID" value="CAE2303102.1"/>
    <property type="molecule type" value="Transcribed_RNA"/>
</dbReference>
<dbReference type="CDD" id="cd02537">
    <property type="entry name" value="GT8_Glycogenin"/>
    <property type="match status" value="1"/>
</dbReference>
<evidence type="ECO:0000256" key="1">
    <source>
        <dbReference type="SAM" id="Phobius"/>
    </source>
</evidence>
<protein>
    <recommendedName>
        <fullName evidence="3">Hexosyltransferase</fullName>
    </recommendedName>
</protein>
<reference evidence="2" key="1">
    <citation type="submission" date="2021-01" db="EMBL/GenBank/DDBJ databases">
        <authorList>
            <person name="Corre E."/>
            <person name="Pelletier E."/>
            <person name="Niang G."/>
            <person name="Scheremetjew M."/>
            <person name="Finn R."/>
            <person name="Kale V."/>
            <person name="Holt S."/>
            <person name="Cochrane G."/>
            <person name="Meng A."/>
            <person name="Brown T."/>
            <person name="Cohen L."/>
        </authorList>
    </citation>
    <scope>NUCLEOTIDE SEQUENCE</scope>
    <source>
        <strain evidence="2">SoJaBio B1-5/56/2</strain>
    </source>
</reference>
<dbReference type="InterPro" id="IPR029044">
    <property type="entry name" value="Nucleotide-diphossugar_trans"/>
</dbReference>
<name>A0A7S4NRN1_9EUKA</name>
<dbReference type="AlphaFoldDB" id="A0A7S4NRN1"/>
<evidence type="ECO:0008006" key="3">
    <source>
        <dbReference type="Google" id="ProtNLM"/>
    </source>
</evidence>
<feature type="transmembrane region" description="Helical" evidence="1">
    <location>
        <begin position="304"/>
        <end position="322"/>
    </location>
</feature>
<organism evidence="2">
    <name type="scientific">Paramoeba aestuarina</name>
    <dbReference type="NCBI Taxonomy" id="180227"/>
    <lineage>
        <taxon>Eukaryota</taxon>
        <taxon>Amoebozoa</taxon>
        <taxon>Discosea</taxon>
        <taxon>Flabellinia</taxon>
        <taxon>Dactylopodida</taxon>
        <taxon>Paramoebidae</taxon>
        <taxon>Paramoeba</taxon>
    </lineage>
</organism>
<dbReference type="SUPFAM" id="SSF53448">
    <property type="entry name" value="Nucleotide-diphospho-sugar transferases"/>
    <property type="match status" value="1"/>
</dbReference>
<keyword evidence="1" id="KW-0812">Transmembrane</keyword>
<dbReference type="Gene3D" id="3.90.550.10">
    <property type="entry name" value="Spore Coat Polysaccharide Biosynthesis Protein SpsA, Chain A"/>
    <property type="match status" value="1"/>
</dbReference>
<accession>A0A7S4NRN1</accession>
<evidence type="ECO:0000313" key="2">
    <source>
        <dbReference type="EMBL" id="CAE2303102.1"/>
    </source>
</evidence>
<dbReference type="InterPro" id="IPR050587">
    <property type="entry name" value="GNT1/Glycosyltrans_8"/>
</dbReference>
<keyword evidence="1" id="KW-0472">Membrane</keyword>